<organism evidence="2 3">
    <name type="scientific">Pseudomonas mandelii JR-1</name>
    <dbReference type="NCBI Taxonomy" id="1147786"/>
    <lineage>
        <taxon>Bacteria</taxon>
        <taxon>Pseudomonadati</taxon>
        <taxon>Pseudomonadota</taxon>
        <taxon>Gammaproteobacteria</taxon>
        <taxon>Pseudomonadales</taxon>
        <taxon>Pseudomonadaceae</taxon>
        <taxon>Pseudomonas</taxon>
    </lineage>
</organism>
<reference evidence="2 3" key="1">
    <citation type="journal article" date="2012" name="J. Bacteriol.">
        <title>Genome sequence of cold-adapted Pseudomonas mandelii strain JR-1.</title>
        <authorList>
            <person name="Jang S.H."/>
            <person name="Kim J."/>
            <person name="Kim J."/>
            <person name="Hong S."/>
            <person name="Lee C."/>
        </authorList>
    </citation>
    <scope>NUCLEOTIDE SEQUENCE [LARGE SCALE GENOMIC DNA]</scope>
    <source>
        <strain evidence="2 3">JR-1</strain>
    </source>
</reference>
<dbReference type="Pfam" id="PF13676">
    <property type="entry name" value="TIR_2"/>
    <property type="match status" value="1"/>
</dbReference>
<evidence type="ECO:0000313" key="3">
    <source>
        <dbReference type="Proteomes" id="UP000026913"/>
    </source>
</evidence>
<dbReference type="KEGG" id="pman:OU5_1579"/>
<dbReference type="SUPFAM" id="SSF52200">
    <property type="entry name" value="Toll/Interleukin receptor TIR domain"/>
    <property type="match status" value="1"/>
</dbReference>
<evidence type="ECO:0000259" key="1">
    <source>
        <dbReference type="Pfam" id="PF13676"/>
    </source>
</evidence>
<accession>A0A024E8K1</accession>
<evidence type="ECO:0000313" key="2">
    <source>
        <dbReference type="EMBL" id="AHZ68658.1"/>
    </source>
</evidence>
<protein>
    <recommendedName>
        <fullName evidence="1">TIR domain-containing protein</fullName>
    </recommendedName>
</protein>
<dbReference type="Gene3D" id="3.40.50.10140">
    <property type="entry name" value="Toll/interleukin-1 receptor homology (TIR) domain"/>
    <property type="match status" value="1"/>
</dbReference>
<dbReference type="InterPro" id="IPR035897">
    <property type="entry name" value="Toll_tir_struct_dom_sf"/>
</dbReference>
<dbReference type="InterPro" id="IPR000157">
    <property type="entry name" value="TIR_dom"/>
</dbReference>
<proteinExistence type="predicted"/>
<dbReference type="Proteomes" id="UP000026913">
    <property type="component" value="Chromosome"/>
</dbReference>
<dbReference type="RefSeq" id="WP_010461383.1">
    <property type="nucleotide sequence ID" value="NZ_CP005960.1"/>
</dbReference>
<dbReference type="HOGENOM" id="CLU_115440_1_0_6"/>
<dbReference type="EMBL" id="CP005960">
    <property type="protein sequence ID" value="AHZ68658.1"/>
    <property type="molecule type" value="Genomic_DNA"/>
</dbReference>
<feature type="domain" description="TIR" evidence="1">
    <location>
        <begin position="31"/>
        <end position="122"/>
    </location>
</feature>
<dbReference type="GO" id="GO:0007165">
    <property type="term" value="P:signal transduction"/>
    <property type="evidence" value="ECO:0007669"/>
    <property type="project" value="InterPro"/>
</dbReference>
<dbReference type="AlphaFoldDB" id="A0A024E8K1"/>
<sequence length="165" mass="18432">MPIRQSDLLSTSFNRSAQGQIGPRSGQPTAFLSHSHQDAPLALGLQEMLKRQGWDVYIDWQDQAMPATPDGETAFNIKVAIVKADWFLFLATQNSMVSRWCPWEIGFADGKKAHDRIAIIPTSDSRGQFYGNEYLSLYNKIDVPSNGLGLALFDTRGNGTWVRNL</sequence>
<dbReference type="OrthoDB" id="9810385at2"/>
<gene>
    <name evidence="2" type="ORF">OU5_1579</name>
</gene>
<name>A0A024E8K1_9PSED</name>